<feature type="region of interest" description="Disordered" evidence="2">
    <location>
        <begin position="58"/>
        <end position="80"/>
    </location>
</feature>
<gene>
    <name evidence="3" type="ORF">HMPREF9306_01064</name>
</gene>
<organism evidence="3 4">
    <name type="scientific">Propionimicrobium lymphophilum ACS-093-V-SCH5</name>
    <dbReference type="NCBI Taxonomy" id="883161"/>
    <lineage>
        <taxon>Bacteria</taxon>
        <taxon>Bacillati</taxon>
        <taxon>Actinomycetota</taxon>
        <taxon>Actinomycetes</taxon>
        <taxon>Propionibacteriales</taxon>
        <taxon>Propionibacteriaceae</taxon>
        <taxon>Propionimicrobium</taxon>
    </lineage>
</organism>
<proteinExistence type="predicted"/>
<evidence type="ECO:0000256" key="2">
    <source>
        <dbReference type="SAM" id="MobiDB-lite"/>
    </source>
</evidence>
<dbReference type="HOGENOM" id="CLU_320988_0_0_11"/>
<comment type="caution">
    <text evidence="3">The sequence shown here is derived from an EMBL/GenBank/DDBJ whole genome shotgun (WGS) entry which is preliminary data.</text>
</comment>
<dbReference type="InterPro" id="IPR042229">
    <property type="entry name" value="Listeria/Bacterioides_rpt_sf"/>
</dbReference>
<dbReference type="GO" id="GO:0030313">
    <property type="term" value="C:cell envelope"/>
    <property type="evidence" value="ECO:0007669"/>
    <property type="project" value="UniProtKB-SubCell"/>
</dbReference>
<dbReference type="EMBL" id="AGZR01000005">
    <property type="protein sequence ID" value="EPD33523.1"/>
    <property type="molecule type" value="Genomic_DNA"/>
</dbReference>
<evidence type="ECO:0000313" key="3">
    <source>
        <dbReference type="EMBL" id="EPD33523.1"/>
    </source>
</evidence>
<feature type="non-terminal residue" evidence="3">
    <location>
        <position position="1027"/>
    </location>
</feature>
<dbReference type="Proteomes" id="UP000014417">
    <property type="component" value="Unassembled WGS sequence"/>
</dbReference>
<evidence type="ECO:0000256" key="1">
    <source>
        <dbReference type="ARBA" id="ARBA00004196"/>
    </source>
</evidence>
<name>S2W151_9ACTN</name>
<reference evidence="3 4" key="1">
    <citation type="submission" date="2013-04" db="EMBL/GenBank/DDBJ databases">
        <title>The Genome Sequence of Propionimicrobium lymphophilum ACS-093-V-SCH5.</title>
        <authorList>
            <consortium name="The Broad Institute Genomics Platform"/>
            <person name="Earl A."/>
            <person name="Ward D."/>
            <person name="Feldgarden M."/>
            <person name="Gevers D."/>
            <person name="Saerens B."/>
            <person name="Vaneechoutte M."/>
            <person name="Walker B."/>
            <person name="Young S."/>
            <person name="Zeng Q."/>
            <person name="Gargeya S."/>
            <person name="Fitzgerald M."/>
            <person name="Haas B."/>
            <person name="Abouelleil A."/>
            <person name="Allen A.W."/>
            <person name="Alvarado L."/>
            <person name="Arachchi H.M."/>
            <person name="Berlin A.M."/>
            <person name="Chapman S.B."/>
            <person name="Gainer-Dewar J."/>
            <person name="Goldberg J."/>
            <person name="Griggs A."/>
            <person name="Gujja S."/>
            <person name="Hansen M."/>
            <person name="Howarth C."/>
            <person name="Imamovic A."/>
            <person name="Ireland A."/>
            <person name="Larimer J."/>
            <person name="McCowan C."/>
            <person name="Murphy C."/>
            <person name="Pearson M."/>
            <person name="Poon T.W."/>
            <person name="Priest M."/>
            <person name="Roberts A."/>
            <person name="Saif S."/>
            <person name="Shea T."/>
            <person name="Sisk P."/>
            <person name="Sykes S."/>
            <person name="Wortman J."/>
            <person name="Nusbaum C."/>
            <person name="Birren B."/>
        </authorList>
    </citation>
    <scope>NUCLEOTIDE SEQUENCE [LARGE SCALE GENOMIC DNA]</scope>
    <source>
        <strain evidence="3 4">ACS-093-V-SCH5</strain>
    </source>
</reference>
<dbReference type="Gene3D" id="2.60.40.4270">
    <property type="entry name" value="Listeria-Bacteroides repeat domain"/>
    <property type="match status" value="3"/>
</dbReference>
<evidence type="ECO:0000313" key="4">
    <source>
        <dbReference type="Proteomes" id="UP000014417"/>
    </source>
</evidence>
<dbReference type="RefSeq" id="WP_016455897.1">
    <property type="nucleotide sequence ID" value="NZ_KE150269.1"/>
</dbReference>
<dbReference type="STRING" id="883161.HMPREF9306_01064"/>
<comment type="subcellular location">
    <subcellularLocation>
        <location evidence="1">Cell envelope</location>
    </subcellularLocation>
</comment>
<sequence>MFDLKDKPGSFATLAGRALLKPARILRKLLIVTLACALGFTLSTLSLAHAEDLQISSQADKQSVNPTPENTPGVGAASQSGDGLEIGPEIIGQPVGAAVKAPTVNDLLYDATTISGANLAKAKVDKKTVIATVHVSLKDSSGTEKASLSVTPTTGTTWKVDLPGGVKVAKGDTVTVYQQIGEDKSPEVTKTAQPSKASTVTLKMPTGEIWIEQTSSNIVNKDEQTEAIQKLKDANSGIAGDIKSVKFSIDSTDHAYYEVTYTDGSTSGKVEATNLTIKQVTETSRAPEIDSITIVDNVVKGKLAGPGPFDGIKVQLVVNVNKDKQGQYTNENKCTVDKDSSTPIEVNVQSDGTFSYTLQAWDSLTLDQIVGVSVKEPHKFVSCSTTTVKPVPVVKTEVRDPRKLTGDDKKAIDAAIRKSYTVGGESKLPNGTGDWDGVPAVIQIDDSGNVKIFSGNDVAGDWDWDNGGIFVPEKNEDGSVKIKDGVEPKITIPAKDLLKNIAPKSPAIAVDTNTGTVTITPPAYKDPGDDTDLLSYTVTYKDADGNDKTITATRDLDTNKWSGPGVNEESGVITLSVEKIELAGTIKATAKDNGGLEGDTDKLDSVEESKKLETATVSYDANKGTGEMEGKTVNKGAEYEILANAFTAPANEKFRTWQIGTAEHKAGEKIRVKEDISIQAIWQDIEVKVSYSPNGGSGEMTGKTLKKGSKYTLLESTFTAPDDTQEFKAWEVDGKEVPAGTEITVDKDTEVKAVWKKIQVKVTYDGNGGGGSMNAATVDKGSEYTVLPNAFTAPDDTQEFKAWEVDGQEVAPGAKITVKDNTVVKAVWKKIQVKVTYDANGGEGTMEGKTLDKGSKYTLAANGFTAPENQEFKTWEIDGKEVAPDTEITVNKDTKVKAVWKDIMVDINFEPGEGSGTMKKETVKKGSTFKLPASKFEAPENMELKGWKIGDTEYQVGDKITVNDNTTVTAIWKKIPVNVTYDANGGKGSMDGATVDKGSEYAVLPNGFTAPDDTQEFKAWEVDGQEV</sequence>
<dbReference type="InterPro" id="IPR013378">
    <property type="entry name" value="InlB-like_B-rpt"/>
</dbReference>
<dbReference type="AlphaFoldDB" id="S2W151"/>
<keyword evidence="4" id="KW-1185">Reference proteome</keyword>
<dbReference type="Gene3D" id="3.10.20.890">
    <property type="match status" value="1"/>
</dbReference>
<feature type="compositionally biased region" description="Polar residues" evidence="2">
    <location>
        <begin position="58"/>
        <end position="70"/>
    </location>
</feature>
<accession>S2W151</accession>
<dbReference type="Pfam" id="PF09479">
    <property type="entry name" value="Flg_new"/>
    <property type="match status" value="3"/>
</dbReference>
<protein>
    <submittedName>
        <fullName evidence="3">Uncharacterized protein</fullName>
    </submittedName>
</protein>